<reference evidence="13" key="1">
    <citation type="submission" date="2025-08" db="UniProtKB">
        <authorList>
            <consortium name="RefSeq"/>
        </authorList>
    </citation>
    <scope>IDENTIFICATION</scope>
    <source>
        <strain evidence="13">J_2021</strain>
        <tissue evidence="13">Erythrocytes</tissue>
    </source>
</reference>
<dbReference type="PANTHER" id="PTHR24351">
    <property type="entry name" value="RIBOSOMAL PROTEIN S6 KINASE"/>
    <property type="match status" value="1"/>
</dbReference>
<keyword evidence="5" id="KW-0418">Kinase</keyword>
<comment type="similarity">
    <text evidence="8">Belongs to the protein kinase superfamily.</text>
</comment>
<keyword evidence="4 7" id="KW-0547">Nucleotide-binding</keyword>
<keyword evidence="2" id="KW-0597">Phosphoprotein</keyword>
<keyword evidence="1 8" id="KW-0723">Serine/threonine-protein kinase</keyword>
<dbReference type="InterPro" id="IPR000961">
    <property type="entry name" value="AGC-kinase_C"/>
</dbReference>
<keyword evidence="12" id="KW-1185">Reference proteome</keyword>
<dbReference type="InterPro" id="IPR008271">
    <property type="entry name" value="Ser/Thr_kinase_AS"/>
</dbReference>
<evidence type="ECO:0000313" key="12">
    <source>
        <dbReference type="Proteomes" id="UP000186698"/>
    </source>
</evidence>
<dbReference type="FunFam" id="1.10.510.10:FF:001110">
    <property type="entry name" value="AGC family protein kinase"/>
    <property type="match status" value="1"/>
</dbReference>
<dbReference type="PROSITE" id="PS00107">
    <property type="entry name" value="PROTEIN_KINASE_ATP"/>
    <property type="match status" value="1"/>
</dbReference>
<feature type="domain" description="Protein kinase" evidence="10">
    <location>
        <begin position="105"/>
        <end position="346"/>
    </location>
</feature>
<evidence type="ECO:0000259" key="11">
    <source>
        <dbReference type="PROSITE" id="PS51285"/>
    </source>
</evidence>
<dbReference type="OrthoDB" id="341578at2759"/>
<accession>A0A8J1LGZ0</accession>
<name>A0A8J1LGZ0_XENLA</name>
<evidence type="ECO:0000313" key="13">
    <source>
        <dbReference type="RefSeq" id="XP_041428641.1"/>
    </source>
</evidence>
<dbReference type="SMART" id="SM00220">
    <property type="entry name" value="S_TKc"/>
    <property type="match status" value="1"/>
</dbReference>
<evidence type="ECO:0000256" key="7">
    <source>
        <dbReference type="PROSITE-ProRule" id="PRU10141"/>
    </source>
</evidence>
<dbReference type="GO" id="GO:0005737">
    <property type="term" value="C:cytoplasm"/>
    <property type="evidence" value="ECO:0000318"/>
    <property type="project" value="GO_Central"/>
</dbReference>
<feature type="compositionally biased region" description="Basic and acidic residues" evidence="9">
    <location>
        <begin position="42"/>
        <end position="68"/>
    </location>
</feature>
<dbReference type="GeneID" id="121397018"/>
<evidence type="ECO:0000256" key="2">
    <source>
        <dbReference type="ARBA" id="ARBA00022553"/>
    </source>
</evidence>
<dbReference type="SMART" id="SM00133">
    <property type="entry name" value="S_TK_X"/>
    <property type="match status" value="1"/>
</dbReference>
<gene>
    <name evidence="13" type="primary">LOC121397018</name>
</gene>
<dbReference type="Gene3D" id="1.10.510.10">
    <property type="entry name" value="Transferase(Phosphotransferase) domain 1"/>
    <property type="match status" value="1"/>
</dbReference>
<protein>
    <submittedName>
        <fullName evidence="13">Protein kinase C delta type-like</fullName>
    </submittedName>
</protein>
<organism evidence="12 13">
    <name type="scientific">Xenopus laevis</name>
    <name type="common">African clawed frog</name>
    <dbReference type="NCBI Taxonomy" id="8355"/>
    <lineage>
        <taxon>Eukaryota</taxon>
        <taxon>Metazoa</taxon>
        <taxon>Chordata</taxon>
        <taxon>Craniata</taxon>
        <taxon>Vertebrata</taxon>
        <taxon>Euteleostomi</taxon>
        <taxon>Amphibia</taxon>
        <taxon>Batrachia</taxon>
        <taxon>Anura</taxon>
        <taxon>Pipoidea</taxon>
        <taxon>Pipidae</taxon>
        <taxon>Xenopodinae</taxon>
        <taxon>Xenopus</taxon>
        <taxon>Xenopus</taxon>
    </lineage>
</organism>
<evidence type="ECO:0000256" key="6">
    <source>
        <dbReference type="ARBA" id="ARBA00022840"/>
    </source>
</evidence>
<dbReference type="GO" id="GO:0005524">
    <property type="term" value="F:ATP binding"/>
    <property type="evidence" value="ECO:0007669"/>
    <property type="project" value="UniProtKB-UniRule"/>
</dbReference>
<evidence type="ECO:0000256" key="3">
    <source>
        <dbReference type="ARBA" id="ARBA00022679"/>
    </source>
</evidence>
<evidence type="ECO:0000256" key="4">
    <source>
        <dbReference type="ARBA" id="ARBA00022741"/>
    </source>
</evidence>
<dbReference type="Pfam" id="PF00069">
    <property type="entry name" value="Pkinase"/>
    <property type="match status" value="1"/>
</dbReference>
<feature type="binding site" evidence="7">
    <location>
        <position position="134"/>
    </location>
    <ligand>
        <name>ATP</name>
        <dbReference type="ChEBI" id="CHEBI:30616"/>
    </ligand>
</feature>
<dbReference type="PROSITE" id="PS00108">
    <property type="entry name" value="PROTEIN_KINASE_ST"/>
    <property type="match status" value="1"/>
</dbReference>
<keyword evidence="6 7" id="KW-0067">ATP-binding</keyword>
<dbReference type="KEGG" id="xla:121397018"/>
<feature type="compositionally biased region" description="Basic and acidic residues" evidence="9">
    <location>
        <begin position="7"/>
        <end position="17"/>
    </location>
</feature>
<evidence type="ECO:0000256" key="8">
    <source>
        <dbReference type="RuleBase" id="RU000304"/>
    </source>
</evidence>
<dbReference type="InterPro" id="IPR000719">
    <property type="entry name" value="Prot_kinase_dom"/>
</dbReference>
<proteinExistence type="inferred from homology"/>
<feature type="region of interest" description="Disordered" evidence="9">
    <location>
        <begin position="1"/>
        <end position="92"/>
    </location>
</feature>
<dbReference type="SUPFAM" id="SSF56112">
    <property type="entry name" value="Protein kinase-like (PK-like)"/>
    <property type="match status" value="1"/>
</dbReference>
<dbReference type="RefSeq" id="XP_041428641.1">
    <property type="nucleotide sequence ID" value="XM_041572707.1"/>
</dbReference>
<feature type="compositionally biased region" description="Basic residues" evidence="9">
    <location>
        <begin position="32"/>
        <end position="41"/>
    </location>
</feature>
<dbReference type="GO" id="GO:0004674">
    <property type="term" value="F:protein serine/threonine kinase activity"/>
    <property type="evidence" value="ECO:0000318"/>
    <property type="project" value="GO_Central"/>
</dbReference>
<dbReference type="PROSITE" id="PS51285">
    <property type="entry name" value="AGC_KINASE_CTER"/>
    <property type="match status" value="1"/>
</dbReference>
<dbReference type="Gene3D" id="3.30.200.20">
    <property type="entry name" value="Phosphorylase Kinase, domain 1"/>
    <property type="match status" value="1"/>
</dbReference>
<evidence type="ECO:0000256" key="9">
    <source>
        <dbReference type="SAM" id="MobiDB-lite"/>
    </source>
</evidence>
<sequence>MKPKCFQKNDRGSEAWRKLKRSREDDEEKSEQRRRSKKAKKSEKSIEKNKNIKENSRKKSKEQEEKKFQQKRSRSPESSAGGGSHRKKRPCVPATKPAQLDISSFIFHFELGQGNFGKVMLASWTSKKKLVAVKISEKTPLTEMEAHVLQIARGSPFLCHAYAAFQTKIVAYIILEYIGGGTLHDLMSGQGIIKTDNIVFYSAEMICGLQFLHSKGIIHRDLKPANILLDHEGHIKIADFGLAVNCIFRNNTTTRGRAGTRGYMAPEVIKRKEYNAAADWWSLGVVIYKMATNLFPFNNEQSVVDKEPEYSSICSTELVDLLQALLKKDRHQRLGTTGNIREHPFYASVDWVKLENRTIKPPFKPMVSSYGDFSDSTGETSSSLTVSSDDDSNNTVLEGFSFQDLSDSSGRLDVKV</sequence>
<dbReference type="InterPro" id="IPR011009">
    <property type="entry name" value="Kinase-like_dom_sf"/>
</dbReference>
<feature type="domain" description="AGC-kinase C-terminal" evidence="11">
    <location>
        <begin position="347"/>
        <end position="412"/>
    </location>
</feature>
<dbReference type="GO" id="GO:0005634">
    <property type="term" value="C:nucleus"/>
    <property type="evidence" value="ECO:0000318"/>
    <property type="project" value="GO_Central"/>
</dbReference>
<dbReference type="PROSITE" id="PS50011">
    <property type="entry name" value="PROTEIN_KINASE_DOM"/>
    <property type="match status" value="1"/>
</dbReference>
<evidence type="ECO:0000256" key="5">
    <source>
        <dbReference type="ARBA" id="ARBA00022777"/>
    </source>
</evidence>
<keyword evidence="3" id="KW-0808">Transferase</keyword>
<dbReference type="Proteomes" id="UP000186698">
    <property type="component" value="Chromosome 8L"/>
</dbReference>
<dbReference type="InterPro" id="IPR017441">
    <property type="entry name" value="Protein_kinase_ATP_BS"/>
</dbReference>
<evidence type="ECO:0000256" key="1">
    <source>
        <dbReference type="ARBA" id="ARBA00022527"/>
    </source>
</evidence>
<evidence type="ECO:0000259" key="10">
    <source>
        <dbReference type="PROSITE" id="PS50011"/>
    </source>
</evidence>
<dbReference type="AlphaFoldDB" id="A0A8J1LGZ0"/>